<keyword evidence="2" id="KW-0732">Signal</keyword>
<dbReference type="Gene3D" id="3.20.20.80">
    <property type="entry name" value="Glycosidases"/>
    <property type="match status" value="1"/>
</dbReference>
<dbReference type="AlphaFoldDB" id="A0A060CWM4"/>
<dbReference type="Pfam" id="PF17189">
    <property type="entry name" value="Glyco_hydro_30C"/>
    <property type="match status" value="1"/>
</dbReference>
<dbReference type="PRINTS" id="PR00843">
    <property type="entry name" value="GLHYDRLASE30"/>
</dbReference>
<keyword evidence="4" id="KW-0326">Glycosidase</keyword>
<dbReference type="GO" id="GO:0006680">
    <property type="term" value="P:glucosylceramide catabolic process"/>
    <property type="evidence" value="ECO:0007669"/>
    <property type="project" value="TreeGrafter"/>
</dbReference>
<dbReference type="SUPFAM" id="SSF51445">
    <property type="entry name" value="(Trans)glycosidases"/>
    <property type="match status" value="1"/>
</dbReference>
<dbReference type="GO" id="GO:0016020">
    <property type="term" value="C:membrane"/>
    <property type="evidence" value="ECO:0007669"/>
    <property type="project" value="GOC"/>
</dbReference>
<organism evidence="7">
    <name type="scientific">uncultured bacterium contig00110(2014)</name>
    <dbReference type="NCBI Taxonomy" id="1465632"/>
    <lineage>
        <taxon>Bacteria</taxon>
        <taxon>environmental samples</taxon>
    </lineage>
</organism>
<sequence length="470" mass="52565">MSSLFLISISLWTCDSNADTPPEEPAGDVIMYVTTSSRSQDFKKQAVNFSDEQAASIITLDPTKRYQTMDGFGAAVTGSSAYNLLKMTPENRAKFLKETFSPTEGMGYSYIRIAIGCSDFSLSEYTCWDNKEAGFGLTAEETDYVIPVLKEILAINPTLKILASPWTCPIWMKERVDDNPWTGGHLKKEYYADYAGYFIKWIQAFKSNGINITSVTPQNEPLNDYNSASLHMDWEEERDFVNLHLAPQIKESGLGTKIYLYDHNYDVADYPLNIYNAGVDNDVVAGAAFHDYGGQIDALSYIHEQAPGKELIFTETSIGTWNNGRDLSARLMADMEYVTLGTVNRWCKAVIVWNLMLDSDMGPNRPGGCQTCYGAVDILRTNFKDIRRNSHYYIIGHMSSVVKPGATRIGSGGYSESGIVYSAFENTDGTYALVLMNNTNENKKITVNGGNKRFTYEVPTKAVISYQWKK</sequence>
<evidence type="ECO:0000256" key="3">
    <source>
        <dbReference type="ARBA" id="ARBA00022801"/>
    </source>
</evidence>
<dbReference type="SUPFAM" id="SSF51011">
    <property type="entry name" value="Glycosyl hydrolase domain"/>
    <property type="match status" value="1"/>
</dbReference>
<evidence type="ECO:0008006" key="8">
    <source>
        <dbReference type="Google" id="ProtNLM"/>
    </source>
</evidence>
<dbReference type="InterPro" id="IPR033453">
    <property type="entry name" value="Glyco_hydro_30_TIM-barrel"/>
</dbReference>
<dbReference type="InterPro" id="IPR013780">
    <property type="entry name" value="Glyco_hydro_b"/>
</dbReference>
<proteinExistence type="inferred from homology"/>
<dbReference type="Gene3D" id="2.60.40.1180">
    <property type="entry name" value="Golgi alpha-mannosidase II"/>
    <property type="match status" value="1"/>
</dbReference>
<dbReference type="PANTHER" id="PTHR11069">
    <property type="entry name" value="GLUCOSYLCERAMIDASE"/>
    <property type="match status" value="1"/>
</dbReference>
<evidence type="ECO:0000313" key="7">
    <source>
        <dbReference type="EMBL" id="AIA99609.1"/>
    </source>
</evidence>
<evidence type="ECO:0000256" key="2">
    <source>
        <dbReference type="ARBA" id="ARBA00022729"/>
    </source>
</evidence>
<feature type="domain" description="Glycosyl hydrolase family 30 beta sandwich" evidence="6">
    <location>
        <begin position="405"/>
        <end position="466"/>
    </location>
</feature>
<reference evidence="7" key="1">
    <citation type="journal article" date="2014" name="Microb. Ecol.">
        <title>Phylogenetic and Functional Analysis of Gut Microbiota of a Fungus-Growing Higher Termite: Bacteroidetes from Higher Termites Are a Rich Source of beta-Glucosidase Genes.</title>
        <authorList>
            <person name="Zhang M."/>
            <person name="Liu N."/>
            <person name="Qian C."/>
            <person name="Wang Q."/>
            <person name="Wang Q."/>
            <person name="Long Y."/>
            <person name="Huang Y."/>
            <person name="Zhou Z."/>
            <person name="Yan X."/>
        </authorList>
    </citation>
    <scope>NUCLEOTIDE SEQUENCE</scope>
</reference>
<accession>A0A060CWM4</accession>
<dbReference type="GO" id="GO:0004348">
    <property type="term" value="F:glucosylceramidase activity"/>
    <property type="evidence" value="ECO:0007669"/>
    <property type="project" value="InterPro"/>
</dbReference>
<protein>
    <recommendedName>
        <fullName evidence="8">Glucosylceramidase</fullName>
    </recommendedName>
</protein>
<evidence type="ECO:0000256" key="4">
    <source>
        <dbReference type="RuleBase" id="RU361188"/>
    </source>
</evidence>
<dbReference type="InterPro" id="IPR017853">
    <property type="entry name" value="GH"/>
</dbReference>
<keyword evidence="3 4" id="KW-0378">Hydrolase</keyword>
<dbReference type="Pfam" id="PF02055">
    <property type="entry name" value="Glyco_hydro_30"/>
    <property type="match status" value="1"/>
</dbReference>
<feature type="domain" description="Glycosyl hydrolase family 30 TIM-barrel" evidence="5">
    <location>
        <begin position="70"/>
        <end position="400"/>
    </location>
</feature>
<dbReference type="EMBL" id="KJ095709">
    <property type="protein sequence ID" value="AIA99609.1"/>
    <property type="molecule type" value="Genomic_DNA"/>
</dbReference>
<comment type="similarity">
    <text evidence="1 4">Belongs to the glycosyl hydrolase 30 family.</text>
</comment>
<evidence type="ECO:0000259" key="6">
    <source>
        <dbReference type="Pfam" id="PF17189"/>
    </source>
</evidence>
<evidence type="ECO:0000259" key="5">
    <source>
        <dbReference type="Pfam" id="PF02055"/>
    </source>
</evidence>
<evidence type="ECO:0000256" key="1">
    <source>
        <dbReference type="ARBA" id="ARBA00005382"/>
    </source>
</evidence>
<dbReference type="InterPro" id="IPR001139">
    <property type="entry name" value="Glyco_hydro_30"/>
</dbReference>
<dbReference type="InterPro" id="IPR033452">
    <property type="entry name" value="GH30_C"/>
</dbReference>
<dbReference type="PANTHER" id="PTHR11069:SF23">
    <property type="entry name" value="LYSOSOMAL ACID GLUCOSYLCERAMIDASE"/>
    <property type="match status" value="1"/>
</dbReference>
<name>A0A060CWM4_9BACT</name>